<evidence type="ECO:0000313" key="2">
    <source>
        <dbReference type="Proteomes" id="UP000434580"/>
    </source>
</evidence>
<evidence type="ECO:0000313" key="1">
    <source>
        <dbReference type="EMBL" id="CAA0093506.1"/>
    </source>
</evidence>
<name>A0A5S9NJP9_9GAMM</name>
<dbReference type="OrthoDB" id="5592666at2"/>
<evidence type="ECO:0008006" key="3">
    <source>
        <dbReference type="Google" id="ProtNLM"/>
    </source>
</evidence>
<dbReference type="EMBL" id="CACSII010000003">
    <property type="protein sequence ID" value="CAA0093506.1"/>
    <property type="molecule type" value="Genomic_DNA"/>
</dbReference>
<accession>A0A5S9NJP9</accession>
<dbReference type="AlphaFoldDB" id="A0A5S9NJP9"/>
<sequence length="100" mass="10597">MKNVTRAWIAAAAVVLSAGCEDDNNNGSSKTVSVTGKVMDGSLMNARVWLDCNGDTMHNDNEPSATSDTQSRYLIPDVPVAKAESCPKMAQVSTSTQDMS</sequence>
<dbReference type="PROSITE" id="PS51257">
    <property type="entry name" value="PROKAR_LIPOPROTEIN"/>
    <property type="match status" value="1"/>
</dbReference>
<gene>
    <name evidence="1" type="ORF">DPBNPPHM_03090</name>
</gene>
<protein>
    <recommendedName>
        <fullName evidence="3">Lipoprotein</fullName>
    </recommendedName>
</protein>
<dbReference type="Proteomes" id="UP000434580">
    <property type="component" value="Unassembled WGS sequence"/>
</dbReference>
<organism evidence="1 2">
    <name type="scientific">BD1-7 clade bacterium</name>
    <dbReference type="NCBI Taxonomy" id="2029982"/>
    <lineage>
        <taxon>Bacteria</taxon>
        <taxon>Pseudomonadati</taxon>
        <taxon>Pseudomonadota</taxon>
        <taxon>Gammaproteobacteria</taxon>
        <taxon>Cellvibrionales</taxon>
        <taxon>Spongiibacteraceae</taxon>
        <taxon>BD1-7 clade</taxon>
    </lineage>
</organism>
<proteinExistence type="predicted"/>
<reference evidence="1 2" key="1">
    <citation type="submission" date="2019-11" db="EMBL/GenBank/DDBJ databases">
        <authorList>
            <person name="Holert J."/>
        </authorList>
    </citation>
    <scope>NUCLEOTIDE SEQUENCE [LARGE SCALE GENOMIC DNA]</scope>
    <source>
        <strain evidence="1">BC5_2</strain>
    </source>
</reference>